<dbReference type="PANTHER" id="PTHR43134">
    <property type="entry name" value="SIGNAL RECOGNITION PARTICLE RECEPTOR SUBUNIT ALPHA"/>
    <property type="match status" value="1"/>
</dbReference>
<comment type="subcellular location">
    <subcellularLocation>
        <location evidence="1">Endoplasmic reticulum membrane</location>
        <topology evidence="1">Peripheral membrane protein</topology>
        <orientation evidence="1">Cytoplasmic side</orientation>
    </subcellularLocation>
</comment>
<evidence type="ECO:0000256" key="10">
    <source>
        <dbReference type="ARBA" id="ARBA00081194"/>
    </source>
</evidence>
<dbReference type="CDD" id="cd14826">
    <property type="entry name" value="SR_alpha_SRX"/>
    <property type="match status" value="1"/>
</dbReference>
<dbReference type="Proteomes" id="UP000501346">
    <property type="component" value="Chromosome ScIV"/>
</dbReference>
<evidence type="ECO:0000256" key="6">
    <source>
        <dbReference type="ARBA" id="ARBA00023134"/>
    </source>
</evidence>
<evidence type="ECO:0000313" key="14">
    <source>
        <dbReference type="Proteomes" id="UP000501346"/>
    </source>
</evidence>
<evidence type="ECO:0000256" key="11">
    <source>
        <dbReference type="SAM" id="MobiDB-lite"/>
    </source>
</evidence>
<dbReference type="Pfam" id="PF04086">
    <property type="entry name" value="SRP-alpha_N"/>
    <property type="match status" value="1"/>
</dbReference>
<keyword evidence="6" id="KW-0342">GTP-binding</keyword>
<dbReference type="Pfam" id="PF09201">
    <property type="entry name" value="SRX"/>
    <property type="match status" value="1"/>
</dbReference>
<gene>
    <name evidence="13" type="ORF">GRS66_001022</name>
</gene>
<protein>
    <recommendedName>
        <fullName evidence="9">Signal recognition particle receptor subunit alpha homolog</fullName>
    </recommendedName>
    <alternativeName>
        <fullName evidence="10">Docking protein alpha</fullName>
    </alternativeName>
</protein>
<dbReference type="Gene3D" id="3.40.50.300">
    <property type="entry name" value="P-loop containing nucleotide triphosphate hydrolases"/>
    <property type="match status" value="1"/>
</dbReference>
<dbReference type="Pfam" id="PF02881">
    <property type="entry name" value="SRP54_N"/>
    <property type="match status" value="1"/>
</dbReference>
<dbReference type="Gene3D" id="1.20.120.140">
    <property type="entry name" value="Signal recognition particle SRP54, nucleotide-binding domain"/>
    <property type="match status" value="1"/>
</dbReference>
<dbReference type="InterPro" id="IPR027417">
    <property type="entry name" value="P-loop_NTPase"/>
</dbReference>
<dbReference type="GO" id="GO:0005525">
    <property type="term" value="F:GTP binding"/>
    <property type="evidence" value="ECO:0007669"/>
    <property type="project" value="UniProtKB-KW"/>
</dbReference>
<dbReference type="SMART" id="SM00962">
    <property type="entry name" value="SRP54"/>
    <property type="match status" value="1"/>
</dbReference>
<dbReference type="GO" id="GO:0006886">
    <property type="term" value="P:intracellular protein transport"/>
    <property type="evidence" value="ECO:0007669"/>
    <property type="project" value="InterPro"/>
</dbReference>
<sequence length="621" mass="69263">MFDQLAVFTPQGQVLYQYNCLGKKFSEIQINSFISQLITSPVTRKESVANANTDGFDFNLLTINSEHKNSPSFNALFYLNKQPELYFVVTFAEQTLELNQETQQTLALVLKLWNSLHLSESILKNLQGQNEKNKHNYVDILQGIEDDLRKFEQYFRIKYEESIKQDHINPDNFTKNGSVPQSHNKNTKKKLRDTKGKKQSTGNVGSGRKWGRDGGMLDEMNHEDAAKLDFSSSNSHNSSQVALDSTINKDSFGDRTEGGDFLIKEIDDLLSSHKDEITSGNEAKNSGYVSTAFGFLQKHVLGNKTINESDLKSVLEKLTQQLITKNVAPEAADYLTQQVSHDLVGSKTANWTSVENTARESLTKALTQILTPGVSVDLLREIQSKRSKKDEEGKCDPYVFSIVGVNGVGKSTNLSKLAFWLLQNNFKVLIVACDTFRSGAVEQLRVHVENLAQLMDDSHVRGSKNKRGKTGNDYVELFEAGYGGSDLVTKIAKQAIKYSRDQNFDIVLMDTAGRRHNDPTLMSPLKSFADQAKPDKIIMVGEALVGTDSVQQAKNFNDAFGKGRNLDFFIISKCDTVGEMLGTMVNMVYATGIPILFVGVGQTYTDLRTLSVKWAVNTLMS</sequence>
<evidence type="ECO:0000256" key="9">
    <source>
        <dbReference type="ARBA" id="ARBA00071429"/>
    </source>
</evidence>
<dbReference type="InterPro" id="IPR007222">
    <property type="entry name" value="Sig_recog_particle_rcpt_asu_N"/>
</dbReference>
<dbReference type="GO" id="GO:0006614">
    <property type="term" value="P:SRP-dependent cotranslational protein targeting to membrane"/>
    <property type="evidence" value="ECO:0007669"/>
    <property type="project" value="InterPro"/>
</dbReference>
<keyword evidence="7" id="KW-0472">Membrane</keyword>
<evidence type="ECO:0000256" key="7">
    <source>
        <dbReference type="ARBA" id="ARBA00023136"/>
    </source>
</evidence>
<dbReference type="InterPro" id="IPR013822">
    <property type="entry name" value="Signal_recog_particl_SRP54_hlx"/>
</dbReference>
<feature type="region of interest" description="Disordered" evidence="11">
    <location>
        <begin position="167"/>
        <end position="217"/>
    </location>
</feature>
<evidence type="ECO:0000256" key="5">
    <source>
        <dbReference type="ARBA" id="ARBA00022824"/>
    </source>
</evidence>
<comment type="similarity">
    <text evidence="2">Belongs to the GTP-binding SRP family.</text>
</comment>
<evidence type="ECO:0000256" key="2">
    <source>
        <dbReference type="ARBA" id="ARBA00008531"/>
    </source>
</evidence>
<keyword evidence="5" id="KW-0256">Endoplasmic reticulum</keyword>
<evidence type="ECO:0000256" key="3">
    <source>
        <dbReference type="ARBA" id="ARBA00011870"/>
    </source>
</evidence>
<dbReference type="Pfam" id="PF00448">
    <property type="entry name" value="SRP54"/>
    <property type="match status" value="2"/>
</dbReference>
<dbReference type="GO" id="GO:0003924">
    <property type="term" value="F:GTPase activity"/>
    <property type="evidence" value="ECO:0007669"/>
    <property type="project" value="InterPro"/>
</dbReference>
<dbReference type="InterPro" id="IPR042101">
    <property type="entry name" value="SRP54_N_sf"/>
</dbReference>
<dbReference type="InterPro" id="IPR015284">
    <property type="entry name" value="SRX_dom"/>
</dbReference>
<dbReference type="SMART" id="SM00963">
    <property type="entry name" value="SRP54_N"/>
    <property type="match status" value="1"/>
</dbReference>
<dbReference type="InterPro" id="IPR003593">
    <property type="entry name" value="AAA+_ATPase"/>
</dbReference>
<dbReference type="PANTHER" id="PTHR43134:SF1">
    <property type="entry name" value="SIGNAL RECOGNITION PARTICLE RECEPTOR SUBUNIT ALPHA"/>
    <property type="match status" value="1"/>
</dbReference>
<feature type="compositionally biased region" description="Polar residues" evidence="11">
    <location>
        <begin position="171"/>
        <end position="183"/>
    </location>
</feature>
<dbReference type="InterPro" id="IPR011012">
    <property type="entry name" value="Longin-like_dom_sf"/>
</dbReference>
<dbReference type="AlphaFoldDB" id="A0A6C1DP47"/>
<organism evidence="13 14">
    <name type="scientific">Saccharomyces pastorianus</name>
    <name type="common">Lager yeast</name>
    <name type="synonym">Saccharomyces cerevisiae x Saccharomyces eubayanus</name>
    <dbReference type="NCBI Taxonomy" id="27292"/>
    <lineage>
        <taxon>Eukaryota</taxon>
        <taxon>Fungi</taxon>
        <taxon>Dikarya</taxon>
        <taxon>Ascomycota</taxon>
        <taxon>Saccharomycotina</taxon>
        <taxon>Saccharomycetes</taxon>
        <taxon>Saccharomycetales</taxon>
        <taxon>Saccharomycetaceae</taxon>
        <taxon>Saccharomyces</taxon>
    </lineage>
</organism>
<dbReference type="PROSITE" id="PS00300">
    <property type="entry name" value="SRP54"/>
    <property type="match status" value="1"/>
</dbReference>
<feature type="domain" description="SRP54-type proteins GTP-binding" evidence="12">
    <location>
        <begin position="594"/>
        <end position="607"/>
    </location>
</feature>
<dbReference type="CDD" id="cd17876">
    <property type="entry name" value="SRalpha_C"/>
    <property type="match status" value="1"/>
</dbReference>
<dbReference type="GO" id="GO:0005047">
    <property type="term" value="F:signal recognition particle binding"/>
    <property type="evidence" value="ECO:0007669"/>
    <property type="project" value="InterPro"/>
</dbReference>
<dbReference type="EMBL" id="CP048985">
    <property type="protein sequence ID" value="QID78798.1"/>
    <property type="molecule type" value="Genomic_DNA"/>
</dbReference>
<feature type="compositionally biased region" description="Basic residues" evidence="11">
    <location>
        <begin position="185"/>
        <end position="198"/>
    </location>
</feature>
<dbReference type="SUPFAM" id="SSF47364">
    <property type="entry name" value="Domain of the SRP/SRP receptor G-proteins"/>
    <property type="match status" value="1"/>
</dbReference>
<reference evidence="13 14" key="1">
    <citation type="journal article" date="2019" name="BMC Genomics">
        <title>Chromosome level assembly and comparative genome analysis confirm lager-brewing yeasts originated from a single hybridization.</title>
        <authorList>
            <person name="Salazar A.N."/>
            <person name="Gorter de Vries A.R."/>
            <person name="van den Broek M."/>
            <person name="Brouwers N."/>
            <person name="de la Torre Cortes P."/>
            <person name="Kuijpers N.G.A."/>
            <person name="Daran J.G."/>
            <person name="Abeel T."/>
        </authorList>
    </citation>
    <scope>NUCLEOTIDE SEQUENCE [LARGE SCALE GENOMIC DNA]</scope>
    <source>
        <strain evidence="13 14">CBS 1483</strain>
    </source>
</reference>
<name>A0A6C1DP47_SACPS</name>
<evidence type="ECO:0000313" key="13">
    <source>
        <dbReference type="EMBL" id="QID78798.1"/>
    </source>
</evidence>
<dbReference type="GO" id="GO:0005785">
    <property type="term" value="C:signal recognition particle receptor complex"/>
    <property type="evidence" value="ECO:0007669"/>
    <property type="project" value="InterPro"/>
</dbReference>
<keyword evidence="8" id="KW-0675">Receptor</keyword>
<evidence type="ECO:0000256" key="4">
    <source>
        <dbReference type="ARBA" id="ARBA00022741"/>
    </source>
</evidence>
<dbReference type="FunFam" id="1.20.120.140:FF:000014">
    <property type="entry name" value="Srp101p"/>
    <property type="match status" value="1"/>
</dbReference>
<dbReference type="SMART" id="SM00382">
    <property type="entry name" value="AAA"/>
    <property type="match status" value="1"/>
</dbReference>
<keyword evidence="14" id="KW-1185">Reference proteome</keyword>
<evidence type="ECO:0000256" key="1">
    <source>
        <dbReference type="ARBA" id="ARBA00004397"/>
    </source>
</evidence>
<dbReference type="SUPFAM" id="SSF64356">
    <property type="entry name" value="SNARE-like"/>
    <property type="match status" value="1"/>
</dbReference>
<dbReference type="FunFam" id="3.40.50.300:FF:000566">
    <property type="entry name" value="Signal recognition particle receptor subunit alpha"/>
    <property type="match status" value="1"/>
</dbReference>
<keyword evidence="4" id="KW-0547">Nucleotide-binding</keyword>
<proteinExistence type="inferred from homology"/>
<dbReference type="OrthoDB" id="1727884at2759"/>
<dbReference type="InterPro" id="IPR000897">
    <property type="entry name" value="SRP54_GTPase_dom"/>
</dbReference>
<evidence type="ECO:0000256" key="8">
    <source>
        <dbReference type="ARBA" id="ARBA00023170"/>
    </source>
</evidence>
<dbReference type="SUPFAM" id="SSF52540">
    <property type="entry name" value="P-loop containing nucleoside triphosphate hydrolases"/>
    <property type="match status" value="1"/>
</dbReference>
<accession>A0A6C1DP47</accession>
<evidence type="ECO:0000259" key="12">
    <source>
        <dbReference type="PROSITE" id="PS00300"/>
    </source>
</evidence>
<dbReference type="Gene3D" id="3.30.450.60">
    <property type="match status" value="1"/>
</dbReference>
<comment type="subunit">
    <text evidence="3">Heterodimer of an alpha and a beta chain.</text>
</comment>
<dbReference type="InterPro" id="IPR036225">
    <property type="entry name" value="SRP/SRP_N"/>
</dbReference>